<feature type="signal peptide" evidence="12">
    <location>
        <begin position="1"/>
        <end position="19"/>
    </location>
</feature>
<dbReference type="InterPro" id="IPR029044">
    <property type="entry name" value="Nucleotide-diphossugar_trans"/>
</dbReference>
<dbReference type="PANTHER" id="PTHR43646:SF2">
    <property type="entry name" value="GLYCOSYLTRANSFERASE 2-LIKE DOMAIN-CONTAINING PROTEIN"/>
    <property type="match status" value="1"/>
</dbReference>
<dbReference type="InterPro" id="IPR025993">
    <property type="entry name" value="Ceramide_glucosylTrfase"/>
</dbReference>
<evidence type="ECO:0000256" key="5">
    <source>
        <dbReference type="ARBA" id="ARBA00022475"/>
    </source>
</evidence>
<feature type="transmembrane region" description="Helical" evidence="11">
    <location>
        <begin position="189"/>
        <end position="208"/>
    </location>
</feature>
<evidence type="ECO:0000256" key="1">
    <source>
        <dbReference type="ARBA" id="ARBA00004141"/>
    </source>
</evidence>
<sequence length="396" mass="42596">MLLALSLLCSGCAALPAVLTIVNLREYQPPPPVPKGGKRRAVAVCIPARNEEGGIAACVESVLRSELVLLEVVVADDHSTDRTAAIVQAISQRDSRVRLLEAPTLPAGWNGKQHACWIAAQNVLNGAAIETANGGSRAEVPDAPLLCFLDADVRLEPAALDRMAALLHDTGAALVSGFPQEETGMPMEWLLLPLIHFVLLGYLPLWLLRLYNSPGFAAGCGQFLLVEPESYVRSGGHSAIRHTMHDGLLLPRLLRQHGYGTRLADLTGLARCRMYHSAAATWRGLAKNATEGMAAPAAILPFTFLLGFGAVLPVPLLIVALTAKTASTSAVLFAWAAVVLSYLPRLLEVRRFRQRGVSAALHPVGVATLLVLQWYAFVRKLIGRPAAWKDRAYQAN</sequence>
<evidence type="ECO:0000313" key="15">
    <source>
        <dbReference type="Proteomes" id="UP001634747"/>
    </source>
</evidence>
<dbReference type="Pfam" id="PF13506">
    <property type="entry name" value="Glyco_transf_21"/>
    <property type="match status" value="1"/>
</dbReference>
<comment type="subcellular location">
    <subcellularLocation>
        <location evidence="2">Cell membrane</location>
    </subcellularLocation>
    <subcellularLocation>
        <location evidence="1">Membrane</location>
        <topology evidence="1">Multi-pass membrane protein</topology>
    </subcellularLocation>
</comment>
<dbReference type="Proteomes" id="UP001634747">
    <property type="component" value="Unassembled WGS sequence"/>
</dbReference>
<feature type="transmembrane region" description="Helical" evidence="11">
    <location>
        <begin position="359"/>
        <end position="377"/>
    </location>
</feature>
<organism evidence="14 15">
    <name type="scientific">Terriglobus aquaticus</name>
    <dbReference type="NCBI Taxonomy" id="940139"/>
    <lineage>
        <taxon>Bacteria</taxon>
        <taxon>Pseudomonadati</taxon>
        <taxon>Acidobacteriota</taxon>
        <taxon>Terriglobia</taxon>
        <taxon>Terriglobales</taxon>
        <taxon>Acidobacteriaceae</taxon>
        <taxon>Terriglobus</taxon>
    </lineage>
</organism>
<keyword evidence="9 11" id="KW-1133">Transmembrane helix</keyword>
<gene>
    <name evidence="14" type="ORF">ACK2TP_17290</name>
</gene>
<keyword evidence="10 11" id="KW-0472">Membrane</keyword>
<comment type="pathway">
    <text evidence="4">Sphingolipid metabolism.</text>
</comment>
<dbReference type="GO" id="GO:0016757">
    <property type="term" value="F:glycosyltransferase activity"/>
    <property type="evidence" value="ECO:0007669"/>
    <property type="project" value="UniProtKB-KW"/>
</dbReference>
<feature type="chain" id="PRO_5046678017" evidence="12">
    <location>
        <begin position="20"/>
        <end position="396"/>
    </location>
</feature>
<evidence type="ECO:0000256" key="7">
    <source>
        <dbReference type="ARBA" id="ARBA00022679"/>
    </source>
</evidence>
<feature type="transmembrane region" description="Helical" evidence="11">
    <location>
        <begin position="297"/>
        <end position="323"/>
    </location>
</feature>
<evidence type="ECO:0000259" key="13">
    <source>
        <dbReference type="Pfam" id="PF00535"/>
    </source>
</evidence>
<dbReference type="SUPFAM" id="SSF53448">
    <property type="entry name" value="Nucleotide-diphospho-sugar transferases"/>
    <property type="match status" value="1"/>
</dbReference>
<evidence type="ECO:0000256" key="12">
    <source>
        <dbReference type="SAM" id="SignalP"/>
    </source>
</evidence>
<dbReference type="RefSeq" id="WP_263414312.1">
    <property type="nucleotide sequence ID" value="NZ_BAABBH010000001.1"/>
</dbReference>
<keyword evidence="6 14" id="KW-0328">Glycosyltransferase</keyword>
<name>A0ABW9KRN8_9BACT</name>
<feature type="domain" description="Glycosyltransferase 2-like" evidence="13">
    <location>
        <begin position="44"/>
        <end position="103"/>
    </location>
</feature>
<dbReference type="EMBL" id="JBJYXY010000001">
    <property type="protein sequence ID" value="MFN2977530.1"/>
    <property type="molecule type" value="Genomic_DNA"/>
</dbReference>
<evidence type="ECO:0000256" key="4">
    <source>
        <dbReference type="ARBA" id="ARBA00004991"/>
    </source>
</evidence>
<evidence type="ECO:0000256" key="11">
    <source>
        <dbReference type="SAM" id="Phobius"/>
    </source>
</evidence>
<dbReference type="PANTHER" id="PTHR43646">
    <property type="entry name" value="GLYCOSYLTRANSFERASE"/>
    <property type="match status" value="1"/>
</dbReference>
<keyword evidence="8 11" id="KW-0812">Transmembrane</keyword>
<keyword evidence="7 14" id="KW-0808">Transferase</keyword>
<comment type="caution">
    <text evidence="14">The sequence shown here is derived from an EMBL/GenBank/DDBJ whole genome shotgun (WGS) entry which is preliminary data.</text>
</comment>
<dbReference type="Pfam" id="PF00535">
    <property type="entry name" value="Glycos_transf_2"/>
    <property type="match status" value="1"/>
</dbReference>
<keyword evidence="12" id="KW-0732">Signal</keyword>
<dbReference type="InterPro" id="IPR001173">
    <property type="entry name" value="Glyco_trans_2-like"/>
</dbReference>
<evidence type="ECO:0000256" key="2">
    <source>
        <dbReference type="ARBA" id="ARBA00004236"/>
    </source>
</evidence>
<dbReference type="EC" id="2.4.-.-" evidence="14"/>
<feature type="transmembrane region" description="Helical" evidence="11">
    <location>
        <begin position="329"/>
        <end position="347"/>
    </location>
</feature>
<evidence type="ECO:0000256" key="6">
    <source>
        <dbReference type="ARBA" id="ARBA00022676"/>
    </source>
</evidence>
<dbReference type="Gene3D" id="3.90.550.10">
    <property type="entry name" value="Spore Coat Polysaccharide Biosynthesis Protein SpsA, Chain A"/>
    <property type="match status" value="1"/>
</dbReference>
<proteinExistence type="predicted"/>
<keyword evidence="15" id="KW-1185">Reference proteome</keyword>
<accession>A0ABW9KRN8</accession>
<evidence type="ECO:0000256" key="3">
    <source>
        <dbReference type="ARBA" id="ARBA00004760"/>
    </source>
</evidence>
<comment type="pathway">
    <text evidence="3">Lipid metabolism; sphingolipid metabolism.</text>
</comment>
<evidence type="ECO:0000256" key="10">
    <source>
        <dbReference type="ARBA" id="ARBA00023136"/>
    </source>
</evidence>
<keyword evidence="5" id="KW-1003">Cell membrane</keyword>
<evidence type="ECO:0000313" key="14">
    <source>
        <dbReference type="EMBL" id="MFN2977530.1"/>
    </source>
</evidence>
<evidence type="ECO:0000256" key="8">
    <source>
        <dbReference type="ARBA" id="ARBA00022692"/>
    </source>
</evidence>
<protein>
    <submittedName>
        <fullName evidence="14">Glycosyltransferase family 2 protein</fullName>
        <ecNumber evidence="14">2.4.-.-</ecNumber>
    </submittedName>
</protein>
<evidence type="ECO:0000256" key="9">
    <source>
        <dbReference type="ARBA" id="ARBA00022989"/>
    </source>
</evidence>
<reference evidence="14 15" key="1">
    <citation type="submission" date="2024-12" db="EMBL/GenBank/DDBJ databases">
        <authorList>
            <person name="Lee Y."/>
        </authorList>
    </citation>
    <scope>NUCLEOTIDE SEQUENCE [LARGE SCALE GENOMIC DNA]</scope>
    <source>
        <strain evidence="14 15">03SUJ4</strain>
    </source>
</reference>